<feature type="chain" id="PRO_5013969385" description="Sodium/calcium exchanger membrane region domain-containing protein" evidence="4">
    <location>
        <begin position="20"/>
        <end position="215"/>
    </location>
</feature>
<keyword evidence="3" id="KW-0812">Transmembrane</keyword>
<keyword evidence="4" id="KW-0732">Signal</keyword>
<feature type="transmembrane region" description="Helical" evidence="3">
    <location>
        <begin position="157"/>
        <end position="174"/>
    </location>
</feature>
<keyword evidence="3" id="KW-0472">Membrane</keyword>
<dbReference type="GO" id="GO:0015386">
    <property type="term" value="F:potassium:proton antiporter activity"/>
    <property type="evidence" value="ECO:0007669"/>
    <property type="project" value="TreeGrafter"/>
</dbReference>
<evidence type="ECO:0000256" key="4">
    <source>
        <dbReference type="SAM" id="SignalP"/>
    </source>
</evidence>
<dbReference type="GO" id="GO:0005886">
    <property type="term" value="C:plasma membrane"/>
    <property type="evidence" value="ECO:0007669"/>
    <property type="project" value="TreeGrafter"/>
</dbReference>
<dbReference type="GO" id="GO:0015385">
    <property type="term" value="F:sodium:proton antiporter activity"/>
    <property type="evidence" value="ECO:0007669"/>
    <property type="project" value="InterPro"/>
</dbReference>
<evidence type="ECO:0000256" key="1">
    <source>
        <dbReference type="ARBA" id="ARBA00022448"/>
    </source>
</evidence>
<dbReference type="AlphaFoldDB" id="A0A2G5SPI2"/>
<dbReference type="Proteomes" id="UP000230233">
    <property type="component" value="Chromosome X"/>
</dbReference>
<dbReference type="PANTHER" id="PTHR10110">
    <property type="entry name" value="SODIUM/HYDROGEN EXCHANGER"/>
    <property type="match status" value="1"/>
</dbReference>
<dbReference type="PROSITE" id="PS51257">
    <property type="entry name" value="PROKAR_LIPOPROTEIN"/>
    <property type="match status" value="1"/>
</dbReference>
<evidence type="ECO:0000313" key="5">
    <source>
        <dbReference type="EMBL" id="PIC16908.1"/>
    </source>
</evidence>
<evidence type="ECO:0008006" key="7">
    <source>
        <dbReference type="Google" id="ProtNLM"/>
    </source>
</evidence>
<name>A0A2G5SPI2_9PELO</name>
<gene>
    <name evidence="5" type="primary">Cnig_chr_X.g23337</name>
    <name evidence="5" type="ORF">B9Z55_023337</name>
</gene>
<feature type="transmembrane region" description="Helical" evidence="3">
    <location>
        <begin position="126"/>
        <end position="145"/>
    </location>
</feature>
<evidence type="ECO:0000256" key="3">
    <source>
        <dbReference type="SAM" id="Phobius"/>
    </source>
</evidence>
<keyword evidence="3" id="KW-1133">Transmembrane helix</keyword>
<proteinExistence type="predicted"/>
<evidence type="ECO:0000313" key="6">
    <source>
        <dbReference type="Proteomes" id="UP000230233"/>
    </source>
</evidence>
<dbReference type="GO" id="GO:0098719">
    <property type="term" value="P:sodium ion import across plasma membrane"/>
    <property type="evidence" value="ECO:0007669"/>
    <property type="project" value="TreeGrafter"/>
</dbReference>
<sequence length="215" mass="24442">MKAHFLLVVSCLLITYACCEDVSADYNSSSIEQTDGLVLLNQVMEKINESTITEDKPEMFLHLLKSNVSDSDEHIPEEHRHSGNDSSHEEFHFFPFLWEYLAKNMGLVLCWIVIGLLTLGDHHNRFLPQFCFLIIIGVIAGFFFIGNGTLLEFGTKFFVFFYVLPIILETAYSLDDHAMENIGTIFFHAFLGTVLNIGLLAAAISLFGFELWDQF</sequence>
<feature type="transmembrane region" description="Helical" evidence="3">
    <location>
        <begin position="100"/>
        <end position="119"/>
    </location>
</feature>
<keyword evidence="2" id="KW-0406">Ion transport</keyword>
<keyword evidence="6" id="KW-1185">Reference proteome</keyword>
<evidence type="ECO:0000256" key="2">
    <source>
        <dbReference type="ARBA" id="ARBA00023065"/>
    </source>
</evidence>
<organism evidence="5 6">
    <name type="scientific">Caenorhabditis nigoni</name>
    <dbReference type="NCBI Taxonomy" id="1611254"/>
    <lineage>
        <taxon>Eukaryota</taxon>
        <taxon>Metazoa</taxon>
        <taxon>Ecdysozoa</taxon>
        <taxon>Nematoda</taxon>
        <taxon>Chromadorea</taxon>
        <taxon>Rhabditida</taxon>
        <taxon>Rhabditina</taxon>
        <taxon>Rhabditomorpha</taxon>
        <taxon>Rhabditoidea</taxon>
        <taxon>Rhabditidae</taxon>
        <taxon>Peloderinae</taxon>
        <taxon>Caenorhabditis</taxon>
    </lineage>
</organism>
<dbReference type="STRING" id="1611254.A0A2G5SPI2"/>
<dbReference type="InterPro" id="IPR018422">
    <property type="entry name" value="Cation/H_exchanger_CPA1"/>
</dbReference>
<dbReference type="GO" id="GO:0051453">
    <property type="term" value="P:regulation of intracellular pH"/>
    <property type="evidence" value="ECO:0007669"/>
    <property type="project" value="TreeGrafter"/>
</dbReference>
<dbReference type="PANTHER" id="PTHR10110:SF126">
    <property type="entry name" value="NA(+)_H(+) EXCHANGER PROTEIN 7"/>
    <property type="match status" value="1"/>
</dbReference>
<keyword evidence="1" id="KW-0813">Transport</keyword>
<feature type="transmembrane region" description="Helical" evidence="3">
    <location>
        <begin position="186"/>
        <end position="209"/>
    </location>
</feature>
<comment type="caution">
    <text evidence="5">The sequence shown here is derived from an EMBL/GenBank/DDBJ whole genome shotgun (WGS) entry which is preliminary data.</text>
</comment>
<reference evidence="6" key="1">
    <citation type="submission" date="2017-10" db="EMBL/GenBank/DDBJ databases">
        <title>Rapid genome shrinkage in a self-fertile nematode reveals novel sperm competition proteins.</title>
        <authorList>
            <person name="Yin D."/>
            <person name="Schwarz E.M."/>
            <person name="Thomas C.G."/>
            <person name="Felde R.L."/>
            <person name="Korf I.F."/>
            <person name="Cutter A.D."/>
            <person name="Schartner C.M."/>
            <person name="Ralston E.J."/>
            <person name="Meyer B.J."/>
            <person name="Haag E.S."/>
        </authorList>
    </citation>
    <scope>NUCLEOTIDE SEQUENCE [LARGE SCALE GENOMIC DNA]</scope>
    <source>
        <strain evidence="6">JU1422</strain>
    </source>
</reference>
<feature type="signal peptide" evidence="4">
    <location>
        <begin position="1"/>
        <end position="19"/>
    </location>
</feature>
<dbReference type="EMBL" id="PDUG01000006">
    <property type="protein sequence ID" value="PIC16908.1"/>
    <property type="molecule type" value="Genomic_DNA"/>
</dbReference>
<accession>A0A2G5SPI2</accession>
<protein>
    <recommendedName>
        <fullName evidence="7">Sodium/calcium exchanger membrane region domain-containing protein</fullName>
    </recommendedName>
</protein>